<evidence type="ECO:0000313" key="2">
    <source>
        <dbReference type="EMBL" id="PSR82907.1"/>
    </source>
</evidence>
<keyword evidence="3" id="KW-1185">Reference proteome</keyword>
<evidence type="ECO:0000256" key="1">
    <source>
        <dbReference type="SAM" id="Phobius"/>
    </source>
</evidence>
<evidence type="ECO:0000313" key="3">
    <source>
        <dbReference type="Proteomes" id="UP000241462"/>
    </source>
</evidence>
<name>A0A2T3A509_9PEZI</name>
<feature type="transmembrane region" description="Helical" evidence="1">
    <location>
        <begin position="20"/>
        <end position="39"/>
    </location>
</feature>
<keyword evidence="1" id="KW-0472">Membrane</keyword>
<dbReference type="InParanoid" id="A0A2T3A509"/>
<sequence>MSQTHTFKQVDSTPDVTSLFSLFFLLFLPPFSFPCYAFFCNCLTRKSTTHTHGSPILYDYFEYNNATIPKSWTWKLHQPGNQMWRSTSKQAIKHSRRGHGIVSAFPKRFIECAHKLCMHKRAIKHAHPRTRLVNPVRPFHRRKQIYLRYQVSIRDAEGTSCRR</sequence>
<dbReference type="Proteomes" id="UP000241462">
    <property type="component" value="Unassembled WGS sequence"/>
</dbReference>
<accession>A0A2T3A509</accession>
<gene>
    <name evidence="2" type="ORF">BD289DRAFT_436527</name>
</gene>
<organism evidence="2 3">
    <name type="scientific">Coniella lustricola</name>
    <dbReference type="NCBI Taxonomy" id="2025994"/>
    <lineage>
        <taxon>Eukaryota</taxon>
        <taxon>Fungi</taxon>
        <taxon>Dikarya</taxon>
        <taxon>Ascomycota</taxon>
        <taxon>Pezizomycotina</taxon>
        <taxon>Sordariomycetes</taxon>
        <taxon>Sordariomycetidae</taxon>
        <taxon>Diaporthales</taxon>
        <taxon>Schizoparmaceae</taxon>
        <taxon>Coniella</taxon>
    </lineage>
</organism>
<protein>
    <submittedName>
        <fullName evidence="2">Uncharacterized protein</fullName>
    </submittedName>
</protein>
<dbReference type="EMBL" id="KZ678467">
    <property type="protein sequence ID" value="PSR82907.1"/>
    <property type="molecule type" value="Genomic_DNA"/>
</dbReference>
<dbReference type="AlphaFoldDB" id="A0A2T3A509"/>
<proteinExistence type="predicted"/>
<keyword evidence="1" id="KW-1133">Transmembrane helix</keyword>
<reference evidence="2 3" key="1">
    <citation type="journal article" date="2018" name="Mycol. Prog.">
        <title>Coniella lustricola, a new species from submerged detritus.</title>
        <authorList>
            <person name="Raudabaugh D.B."/>
            <person name="Iturriaga T."/>
            <person name="Carver A."/>
            <person name="Mondo S."/>
            <person name="Pangilinan J."/>
            <person name="Lipzen A."/>
            <person name="He G."/>
            <person name="Amirebrahimi M."/>
            <person name="Grigoriev I.V."/>
            <person name="Miller A.N."/>
        </authorList>
    </citation>
    <scope>NUCLEOTIDE SEQUENCE [LARGE SCALE GENOMIC DNA]</scope>
    <source>
        <strain evidence="2 3">B22-T-1</strain>
    </source>
</reference>
<keyword evidence="1" id="KW-0812">Transmembrane</keyword>